<comment type="caution">
    <text evidence="1">The sequence shown here is derived from an EMBL/GenBank/DDBJ whole genome shotgun (WGS) entry which is preliminary data.</text>
</comment>
<dbReference type="GO" id="GO:0016811">
    <property type="term" value="F:hydrolase activity, acting on carbon-nitrogen (but not peptide) bonds, in linear amides"/>
    <property type="evidence" value="ECO:0007669"/>
    <property type="project" value="TreeGrafter"/>
</dbReference>
<evidence type="ECO:0000313" key="1">
    <source>
        <dbReference type="EMBL" id="MCB8875974.1"/>
    </source>
</evidence>
<keyword evidence="2" id="KW-1185">Reference proteome</keyword>
<dbReference type="RefSeq" id="WP_227321615.1">
    <property type="nucleotide sequence ID" value="NZ_JAESVB010000004.1"/>
</dbReference>
<dbReference type="PANTHER" id="PTHR12993:SF29">
    <property type="entry name" value="BLR3841 PROTEIN"/>
    <property type="match status" value="1"/>
</dbReference>
<dbReference type="Pfam" id="PF02585">
    <property type="entry name" value="PIG-L"/>
    <property type="match status" value="1"/>
</dbReference>
<reference evidence="1" key="1">
    <citation type="journal article" date="2021" name="Microorganisms">
        <title>Acidisoma silvae sp. nov. and Acidisomacellulosilytica sp. nov., Two Acidophilic Bacteria Isolated from Decaying Wood, Hydrolyzing Cellulose and Producing Poly-3-hydroxybutyrate.</title>
        <authorList>
            <person name="Mieszkin S."/>
            <person name="Pouder E."/>
            <person name="Uroz S."/>
            <person name="Simon-Colin C."/>
            <person name="Alain K."/>
        </authorList>
    </citation>
    <scope>NUCLEOTIDE SEQUENCE</scope>
    <source>
        <strain evidence="1">HW T2.11</strain>
    </source>
</reference>
<proteinExistence type="predicted"/>
<dbReference type="Proteomes" id="UP000708298">
    <property type="component" value="Unassembled WGS sequence"/>
</dbReference>
<dbReference type="PANTHER" id="PTHR12993">
    <property type="entry name" value="N-ACETYLGLUCOSAMINYL-PHOSPHATIDYLINOSITOL DE-N-ACETYLASE-RELATED"/>
    <property type="match status" value="1"/>
</dbReference>
<gene>
    <name evidence="1" type="ORF">ASILVAE211_12345</name>
</gene>
<dbReference type="AlphaFoldDB" id="A0A963YS31"/>
<evidence type="ECO:0000313" key="2">
    <source>
        <dbReference type="Proteomes" id="UP000708298"/>
    </source>
</evidence>
<dbReference type="InterPro" id="IPR024078">
    <property type="entry name" value="LmbE-like_dom_sf"/>
</dbReference>
<dbReference type="EMBL" id="JAESVB010000004">
    <property type="protein sequence ID" value="MCB8875974.1"/>
    <property type="molecule type" value="Genomic_DNA"/>
</dbReference>
<dbReference type="SUPFAM" id="SSF102588">
    <property type="entry name" value="LmbE-like"/>
    <property type="match status" value="1"/>
</dbReference>
<name>A0A963YS31_9PROT</name>
<dbReference type="InterPro" id="IPR003737">
    <property type="entry name" value="GlcNAc_PI_deacetylase-related"/>
</dbReference>
<organism evidence="1 2">
    <name type="scientific">Acidisoma silvae</name>
    <dbReference type="NCBI Taxonomy" id="2802396"/>
    <lineage>
        <taxon>Bacteria</taxon>
        <taxon>Pseudomonadati</taxon>
        <taxon>Pseudomonadota</taxon>
        <taxon>Alphaproteobacteria</taxon>
        <taxon>Acetobacterales</taxon>
        <taxon>Acidocellaceae</taxon>
        <taxon>Acidisoma</taxon>
    </lineage>
</organism>
<sequence>MMRMDALRKAWNELPLVSLEEMLRGRVPLIVAPHPDDETLGCGGLIAQLCAAGTPPHVVILTDGCLSHPNSVTHPPEKLRHMREEEAREALHVLGLPHGYTWFLGHADHEMPSAGPAYQFAARRIAGICESHGCNLIIAPWQHDPHTDHVAAATLAEHVAVREGLPLLSYPISGWALPDETEVDELPAHGYRLDIAEQIDLKQQAIMTHQSQYGDVIHDCRGNASPEMDVVMAVMRRPVETYLAS</sequence>
<protein>
    <submittedName>
        <fullName evidence="1">PIG-L family deacetylase</fullName>
    </submittedName>
</protein>
<reference evidence="1" key="2">
    <citation type="submission" date="2021-01" db="EMBL/GenBank/DDBJ databases">
        <authorList>
            <person name="Mieszkin S."/>
            <person name="Pouder E."/>
            <person name="Alain K."/>
        </authorList>
    </citation>
    <scope>NUCLEOTIDE SEQUENCE</scope>
    <source>
        <strain evidence="1">HW T2.11</strain>
    </source>
</reference>
<dbReference type="Gene3D" id="3.40.50.10320">
    <property type="entry name" value="LmbE-like"/>
    <property type="match status" value="1"/>
</dbReference>
<accession>A0A963YS31</accession>